<dbReference type="Proteomes" id="UP001267290">
    <property type="component" value="Unassembled WGS sequence"/>
</dbReference>
<dbReference type="Pfam" id="PF01547">
    <property type="entry name" value="SBP_bac_1"/>
    <property type="match status" value="1"/>
</dbReference>
<proteinExistence type="predicted"/>
<organism evidence="2 3">
    <name type="scientific">Paenibacillus qinlingensis</name>
    <dbReference type="NCBI Taxonomy" id="1837343"/>
    <lineage>
        <taxon>Bacteria</taxon>
        <taxon>Bacillati</taxon>
        <taxon>Bacillota</taxon>
        <taxon>Bacilli</taxon>
        <taxon>Bacillales</taxon>
        <taxon>Paenibacillaceae</taxon>
        <taxon>Paenibacillus</taxon>
    </lineage>
</organism>
<evidence type="ECO:0000313" key="2">
    <source>
        <dbReference type="EMBL" id="MDR6551759.1"/>
    </source>
</evidence>
<dbReference type="PANTHER" id="PTHR43649">
    <property type="entry name" value="ARABINOSE-BINDING PROTEIN-RELATED"/>
    <property type="match status" value="1"/>
</dbReference>
<reference evidence="2 3" key="1">
    <citation type="submission" date="2023-07" db="EMBL/GenBank/DDBJ databases">
        <title>Sorghum-associated microbial communities from plants grown in Nebraska, USA.</title>
        <authorList>
            <person name="Schachtman D."/>
        </authorList>
    </citation>
    <scope>NUCLEOTIDE SEQUENCE [LARGE SCALE GENOMIC DNA]</scope>
    <source>
        <strain evidence="2 3">CC258</strain>
    </source>
</reference>
<feature type="signal peptide" evidence="1">
    <location>
        <begin position="1"/>
        <end position="22"/>
    </location>
</feature>
<dbReference type="EMBL" id="JAVDSB010000004">
    <property type="protein sequence ID" value="MDR6551759.1"/>
    <property type="molecule type" value="Genomic_DNA"/>
</dbReference>
<accession>A0ABU1NWA9</accession>
<dbReference type="RefSeq" id="WP_310499321.1">
    <property type="nucleotide sequence ID" value="NZ_JAVDSB010000004.1"/>
</dbReference>
<gene>
    <name evidence="2" type="ORF">J2736_002948</name>
</gene>
<dbReference type="SUPFAM" id="SSF53850">
    <property type="entry name" value="Periplasmic binding protein-like II"/>
    <property type="match status" value="1"/>
</dbReference>
<dbReference type="InterPro" id="IPR050490">
    <property type="entry name" value="Bact_solute-bd_prot1"/>
</dbReference>
<evidence type="ECO:0000256" key="1">
    <source>
        <dbReference type="SAM" id="SignalP"/>
    </source>
</evidence>
<keyword evidence="3" id="KW-1185">Reference proteome</keyword>
<dbReference type="InterPro" id="IPR006059">
    <property type="entry name" value="SBP"/>
</dbReference>
<keyword evidence="1" id="KW-0732">Signal</keyword>
<name>A0ABU1NWA9_9BACL</name>
<dbReference type="PROSITE" id="PS51257">
    <property type="entry name" value="PROKAR_LIPOPROTEIN"/>
    <property type="match status" value="1"/>
</dbReference>
<evidence type="ECO:0000313" key="3">
    <source>
        <dbReference type="Proteomes" id="UP001267290"/>
    </source>
</evidence>
<sequence length="514" mass="57009">MVSSKTFVKTGMITMVSISVLAGCSSGGTTGGTGEKGASANGGTKAAPAKVTFYSNSGALNDMPQGSDAARLDEVKKLILEQTSIDVSAIVPPANADTAKEKLNLLLSSNDEVDVFQGSWTDYASKGAITPLNDLLDKYGPNIKKAWPKESWDMMTDKDGKIWGIPRLTLTAAYPIYLRKEWMQKLGLQAPKTIDDLEVILKAFKEKDPDGNGKDDTIAMSTNLEGLTMSLAAGFVDGGYGDWLDPADKKVKSVEFAAGYKDFVAKMADWYQKGYIYKEAFAKHDALELLKTNRVGTAARWYSHTTLQLPKVQTSMPEMDFTAVPSLTGPKGKTQTINPAGTGGTLINKKAKNPEAAIKFINWIYQDIENYTITRYGMKDKDWKWIEPKKIYELSKDRKYAGEFSFGMGLPNENLVDVNDGTNKMHKDFLRSELLKLDSGKMPFDYNIVYDTKELTDKVPSMSDIKRLRDEEVTKFIMGARPMSDWDKFLDQLNKAGMTSLIDAKTEQYNKLKK</sequence>
<protein>
    <submittedName>
        <fullName evidence="2">ABC-type glycerol-3-phosphate transport system substrate-binding protein</fullName>
    </submittedName>
</protein>
<dbReference type="PANTHER" id="PTHR43649:SF12">
    <property type="entry name" value="DIACETYLCHITOBIOSE BINDING PROTEIN DASA"/>
    <property type="match status" value="1"/>
</dbReference>
<comment type="caution">
    <text evidence="2">The sequence shown here is derived from an EMBL/GenBank/DDBJ whole genome shotgun (WGS) entry which is preliminary data.</text>
</comment>
<dbReference type="Gene3D" id="3.40.190.10">
    <property type="entry name" value="Periplasmic binding protein-like II"/>
    <property type="match status" value="2"/>
</dbReference>
<feature type="chain" id="PRO_5045606770" evidence="1">
    <location>
        <begin position="23"/>
        <end position="514"/>
    </location>
</feature>